<dbReference type="SUPFAM" id="SSF49384">
    <property type="entry name" value="Carbohydrate-binding domain"/>
    <property type="match status" value="1"/>
</dbReference>
<dbReference type="EMBL" id="LBZM01000012">
    <property type="protein sequence ID" value="KKR72070.1"/>
    <property type="molecule type" value="Genomic_DNA"/>
</dbReference>
<dbReference type="GO" id="GO:0030246">
    <property type="term" value="F:carbohydrate binding"/>
    <property type="evidence" value="ECO:0007669"/>
    <property type="project" value="InterPro"/>
</dbReference>
<evidence type="ECO:0000313" key="2">
    <source>
        <dbReference type="EMBL" id="KKR72070.1"/>
    </source>
</evidence>
<feature type="region of interest" description="Disordered" evidence="1">
    <location>
        <begin position="451"/>
        <end position="486"/>
    </location>
</feature>
<dbReference type="InterPro" id="IPR008965">
    <property type="entry name" value="CBM2/CBM3_carb-bd_dom_sf"/>
</dbReference>
<sequence length="575" mass="61133">MVFYTKMKLKQRSIYLFLTLAVSLAALIVTVQLSDRSQDIRERAASADDPTISLTASSGSVQFGQNVDISVVITNTAAKRIVGTDVSINFDRTRLILTGITPVTTHNLKTFVPLNANNVFDGSSSSSIVTSANSTGTLIFGAVAYNQSNNTVLSPQTASFTLATLHFTAKSLSGPANLSFNAIANSTIDTNIVVENVSTDSLRSATGIGVILVAPPTITFTPTPTLSSSCPSLISPGDAVAIYSNPTFIWSACLGTNVKYNLKITTGTQSVYSVSITQTSYTITNQIPWVNNTVYSWTVKVCPNADCVGGFPSPARTFTYNPTPTNTPIPTSTSTPTPIPPTATRIPTPTCVPVPPPTNLQPQGTITPGLRYISWNMSTPGSRYLLRVNDIADGWTCYPATGNDVCTGEHNNVNYQYNFLVGHTYDIWVHSTDCGYISPIVSTRVTVAAPTATPTRTPTPIPPTATPTRTPTPILPTLTRTPTTIPTNTVIPTATRTPTPTSFPCSAGAQGNLDCSLNACIDTGDFELFRQAFGKQVSSLNTPAGQHTPNLLQDSSLIIDTGDYGVFSLNFGICQ</sequence>
<evidence type="ECO:0000313" key="3">
    <source>
        <dbReference type="Proteomes" id="UP000034664"/>
    </source>
</evidence>
<dbReference type="AlphaFoldDB" id="A0A0G0VJA5"/>
<dbReference type="Proteomes" id="UP000034664">
    <property type="component" value="Unassembled WGS sequence"/>
</dbReference>
<gene>
    <name evidence="2" type="ORF">UU14_C0012G0010</name>
</gene>
<dbReference type="PRINTS" id="PR01217">
    <property type="entry name" value="PRICHEXTENSN"/>
</dbReference>
<comment type="caution">
    <text evidence="2">The sequence shown here is derived from an EMBL/GenBank/DDBJ whole genome shotgun (WGS) entry which is preliminary data.</text>
</comment>
<accession>A0A0G0VJA5</accession>
<proteinExistence type="predicted"/>
<feature type="compositionally biased region" description="Low complexity" evidence="1">
    <location>
        <begin position="466"/>
        <end position="486"/>
    </location>
</feature>
<reference evidence="2 3" key="1">
    <citation type="journal article" date="2015" name="Nature">
        <title>rRNA introns, odd ribosomes, and small enigmatic genomes across a large radiation of phyla.</title>
        <authorList>
            <person name="Brown C.T."/>
            <person name="Hug L.A."/>
            <person name="Thomas B.C."/>
            <person name="Sharon I."/>
            <person name="Castelle C.J."/>
            <person name="Singh A."/>
            <person name="Wilkins M.J."/>
            <person name="Williams K.H."/>
            <person name="Banfield J.F."/>
        </authorList>
    </citation>
    <scope>NUCLEOTIDE SEQUENCE [LARGE SCALE GENOMIC DNA]</scope>
</reference>
<dbReference type="PATRIC" id="fig|1618482.3.peg.566"/>
<protein>
    <recommendedName>
        <fullName evidence="4">Cohesin domain-containing protein</fullName>
    </recommendedName>
</protein>
<dbReference type="Gene3D" id="2.60.40.680">
    <property type="match status" value="1"/>
</dbReference>
<name>A0A0G0VJA5_9BACT</name>
<evidence type="ECO:0008006" key="4">
    <source>
        <dbReference type="Google" id="ProtNLM"/>
    </source>
</evidence>
<evidence type="ECO:0000256" key="1">
    <source>
        <dbReference type="SAM" id="MobiDB-lite"/>
    </source>
</evidence>
<organism evidence="2 3">
    <name type="scientific">Candidatus Roizmanbacteria bacterium GW2011_GWB1_40_7</name>
    <dbReference type="NCBI Taxonomy" id="1618482"/>
    <lineage>
        <taxon>Bacteria</taxon>
        <taxon>Candidatus Roizmaniibacteriota</taxon>
    </lineage>
</organism>